<dbReference type="EMBL" id="JAEVFJ010000008">
    <property type="protein sequence ID" value="KAH8102822.1"/>
    <property type="molecule type" value="Genomic_DNA"/>
</dbReference>
<evidence type="ECO:0000313" key="4">
    <source>
        <dbReference type="Proteomes" id="UP000813824"/>
    </source>
</evidence>
<feature type="region of interest" description="Disordered" evidence="1">
    <location>
        <begin position="100"/>
        <end position="128"/>
    </location>
</feature>
<keyword evidence="2" id="KW-0812">Transmembrane</keyword>
<keyword evidence="4" id="KW-1185">Reference proteome</keyword>
<dbReference type="OrthoDB" id="3244253at2759"/>
<dbReference type="Proteomes" id="UP000813824">
    <property type="component" value="Unassembled WGS sequence"/>
</dbReference>
<comment type="caution">
    <text evidence="3">The sequence shown here is derived from an EMBL/GenBank/DDBJ whole genome shotgun (WGS) entry which is preliminary data.</text>
</comment>
<name>A0A8K0UT62_9AGAR</name>
<protein>
    <submittedName>
        <fullName evidence="3">Uncharacterized protein</fullName>
    </submittedName>
</protein>
<proteinExistence type="predicted"/>
<feature type="region of interest" description="Disordered" evidence="1">
    <location>
        <begin position="168"/>
        <end position="304"/>
    </location>
</feature>
<sequence length="304" mass="32374">MTLAVTPFPAIMNASRTAPGGVFVVAVSTTTVFPNGTALPTPTGHRSDLPIASIVGGTVAGVVLALAAVIGWIWWGKCIERDRTKKKEKMLAVLEVRENTRRNASSSTRTLEYNSYTPPTPYKHQNRSVKFVSGSSTASSTVPIMAQALIDVEKEAAAEDEFLLSRSHSLPQSPTSPYAPHHPSPLSSSKDSGKPFKPTPSRLSQDNSPSPSCNSRHPRRSSETSTPSAYYTPTAQTTPTPMNPTLLAAALGYIDPRSTPTRSYLAPPVSQTVSDGPSRLSQVSSGSGDPPLDDYPEIPIGYAQ</sequence>
<accession>A0A8K0UT62</accession>
<keyword evidence="2" id="KW-1133">Transmembrane helix</keyword>
<reference evidence="3" key="1">
    <citation type="journal article" date="2021" name="New Phytol.">
        <title>Evolutionary innovations through gain and loss of genes in the ectomycorrhizal Boletales.</title>
        <authorList>
            <person name="Wu G."/>
            <person name="Miyauchi S."/>
            <person name="Morin E."/>
            <person name="Kuo A."/>
            <person name="Drula E."/>
            <person name="Varga T."/>
            <person name="Kohler A."/>
            <person name="Feng B."/>
            <person name="Cao Y."/>
            <person name="Lipzen A."/>
            <person name="Daum C."/>
            <person name="Hundley H."/>
            <person name="Pangilinan J."/>
            <person name="Johnson J."/>
            <person name="Barry K."/>
            <person name="LaButti K."/>
            <person name="Ng V."/>
            <person name="Ahrendt S."/>
            <person name="Min B."/>
            <person name="Choi I.G."/>
            <person name="Park H."/>
            <person name="Plett J.M."/>
            <person name="Magnuson J."/>
            <person name="Spatafora J.W."/>
            <person name="Nagy L.G."/>
            <person name="Henrissat B."/>
            <person name="Grigoriev I.V."/>
            <person name="Yang Z.L."/>
            <person name="Xu J."/>
            <person name="Martin F.M."/>
        </authorList>
    </citation>
    <scope>NUCLEOTIDE SEQUENCE</scope>
    <source>
        <strain evidence="3">KKN 215</strain>
    </source>
</reference>
<keyword evidence="2" id="KW-0472">Membrane</keyword>
<feature type="compositionally biased region" description="Polar residues" evidence="1">
    <location>
        <begin position="201"/>
        <end position="215"/>
    </location>
</feature>
<evidence type="ECO:0000256" key="1">
    <source>
        <dbReference type="SAM" id="MobiDB-lite"/>
    </source>
</evidence>
<evidence type="ECO:0000256" key="2">
    <source>
        <dbReference type="SAM" id="Phobius"/>
    </source>
</evidence>
<feature type="compositionally biased region" description="Polar residues" evidence="1">
    <location>
        <begin position="102"/>
        <end position="117"/>
    </location>
</feature>
<feature type="compositionally biased region" description="Polar residues" evidence="1">
    <location>
        <begin position="269"/>
        <end position="287"/>
    </location>
</feature>
<feature type="transmembrane region" description="Helical" evidence="2">
    <location>
        <begin position="51"/>
        <end position="75"/>
    </location>
</feature>
<gene>
    <name evidence="3" type="ORF">BXZ70DRAFT_751259</name>
</gene>
<feature type="compositionally biased region" description="Low complexity" evidence="1">
    <location>
        <begin position="226"/>
        <end position="245"/>
    </location>
</feature>
<organism evidence="3 4">
    <name type="scientific">Cristinia sonorae</name>
    <dbReference type="NCBI Taxonomy" id="1940300"/>
    <lineage>
        <taxon>Eukaryota</taxon>
        <taxon>Fungi</taxon>
        <taxon>Dikarya</taxon>
        <taxon>Basidiomycota</taxon>
        <taxon>Agaricomycotina</taxon>
        <taxon>Agaricomycetes</taxon>
        <taxon>Agaricomycetidae</taxon>
        <taxon>Agaricales</taxon>
        <taxon>Pleurotineae</taxon>
        <taxon>Stephanosporaceae</taxon>
        <taxon>Cristinia</taxon>
    </lineage>
</organism>
<evidence type="ECO:0000313" key="3">
    <source>
        <dbReference type="EMBL" id="KAH8102822.1"/>
    </source>
</evidence>
<dbReference type="AlphaFoldDB" id="A0A8K0UT62"/>